<feature type="region of interest" description="Disordered" evidence="3">
    <location>
        <begin position="468"/>
        <end position="488"/>
    </location>
</feature>
<feature type="compositionally biased region" description="Polar residues" evidence="3">
    <location>
        <begin position="51"/>
        <end position="68"/>
    </location>
</feature>
<organism evidence="5 6">
    <name type="scientific">Dendroctonus ponderosae</name>
    <name type="common">Mountain pine beetle</name>
    <dbReference type="NCBI Taxonomy" id="77166"/>
    <lineage>
        <taxon>Eukaryota</taxon>
        <taxon>Metazoa</taxon>
        <taxon>Ecdysozoa</taxon>
        <taxon>Arthropoda</taxon>
        <taxon>Hexapoda</taxon>
        <taxon>Insecta</taxon>
        <taxon>Pterygota</taxon>
        <taxon>Neoptera</taxon>
        <taxon>Endopterygota</taxon>
        <taxon>Coleoptera</taxon>
        <taxon>Polyphaga</taxon>
        <taxon>Cucujiformia</taxon>
        <taxon>Curculionidae</taxon>
        <taxon>Scolytinae</taxon>
        <taxon>Dendroctonus</taxon>
    </lineage>
</organism>
<dbReference type="GO" id="GO:0003723">
    <property type="term" value="F:RNA binding"/>
    <property type="evidence" value="ECO:0007669"/>
    <property type="project" value="UniProtKB-KW"/>
</dbReference>
<reference evidence="6" key="1">
    <citation type="journal article" date="2013" name="Genome Biol.">
        <title>Draft genome of the mountain pine beetle, Dendroctonus ponderosae Hopkins, a major forest pest.</title>
        <authorList>
            <person name="Keeling C.I."/>
            <person name="Yuen M.M."/>
            <person name="Liao N.Y."/>
            <person name="Docking T.R."/>
            <person name="Chan S.K."/>
            <person name="Taylor G.A."/>
            <person name="Palmquist D.L."/>
            <person name="Jackman S.D."/>
            <person name="Nguyen A."/>
            <person name="Li M."/>
            <person name="Henderson H."/>
            <person name="Janes J.K."/>
            <person name="Zhao Y."/>
            <person name="Pandoh P."/>
            <person name="Moore R."/>
            <person name="Sperling F.A."/>
            <person name="Huber D.P."/>
            <person name="Birol I."/>
            <person name="Jones S.J."/>
            <person name="Bohlmann J."/>
        </authorList>
    </citation>
    <scope>NUCLEOTIDE SEQUENCE</scope>
</reference>
<dbReference type="GeneID" id="109536688"/>
<sequence>MASEAGSSDSNELDPIYFERLNLSDCTGARRKLKFTPRRALSANNSFNSFQSLPHSDESSTTCSQPDSEPTCKKYRKKTGFVNKMPPMGIFWDIENVGVPKQKSAAAIVEKIRGVFLKDYRESEFMVVCDVKKEQPLIMQELHDSQVNLIHVSSTSKNAADDKLRQSLRRFSDVHPAPSAILLITGDINFAADLFDLRYRKKIRVILVHNVNVSDALILSANDHYIFTNLIQCVPSTSQRKTANSHTYFYLTIHNLPKNIDQRKVKNRLGFLTNNCGGKCVEFLNEKGIACFRFGNFDLALRAHKRIQGEDVFGQKISVLAPSVRSYTGQREKKSDLFPQAQQGSSTSTRFNLEKNEVFPQINSAVPPPPGLENRSTNAYPYSNPPKKRQDFTPINKRKPPISMDRLGHPNFRPILRSGSSFSGSCVSPMELSYDQTQIRRSMSSKHNSPQDQQGACALSPYYRSQASGSSEFSDSDGKGYISSEISRNTQGTQPVDLTITNLDATIDVKELKRLLTNMIMKYVMVLHLNIVMQSDGTPVAHLRVRSQQEAQFIISQLHRQKLGHKRIIIAYEQDDSPDPEQLKVMVISVLQDAPNKSMHLFKFMELLESRYHCTVSISEVNKLKNVVCISDERGSRVISLTEEAIKVDPSYNLSQPMIPQCVIHCPKSMQTFGWCELNFSIVPNVLISLSLFTAKLMTLLNIHFGSMPLISFETCYDQVFEDPLPVADSGVPLEHLITCVPGVEIKLVGPNKSIKVIQHEVKENEEHTEENVLKAVAPSLASNVSLLCREVVDLLKNLDKCQILLTKFIPAYHHHFGRQCRVADYGYTKLLDLFEAISHVVQIMGDGSRRVITLTHSSQMRRFISDLLRVLKVQPNKQIAFTEFAAAYERTLNKPFNPVEYGLCTLDDLLCEVPENTIVITKENENIYISVPKREQTAVEIAKTKEFANEVINLLRHTPYSTMFFNKFVPSYHHHFGHQCKVSDYGFTKLIELFEAIPDVVEIKELPDGERTISLTLQQSLKILSAQVLRMIRNTCGGGLKLDELPMLYFKQYGYPLNPQIYQCESLEELVSNLSEYVQVIHSNAGSLLRPVEMDTSQSVLRVRCWAMLLVPPHVKNLVSFRNEYRQCYGNNFTTEDLMKIANVVSLSSMHNIDYISLTSLYVLAAQIYCVICNHGGSVEYNKLEQLYEESYGKPMKLSSFNINSVNEFYNRFNLLFYVRGSKKNSIVVPNRNLEEYIAFKYHNNNSEAEHQLNINNQWSDILSGSSDQEQGAVKKYTPPKPDTPPSPGSTLWWNSPSKLSQEQMNFFIDMPLTMDRTLHEMSKSLISPARYLLFSDTPWNLAQPPTLAPDPHELPIPNKLLPKAGMSDDSGDSGVNILADHSHSDSDLEPSTSKGAIKKKHYNGTFLNFK</sequence>
<reference evidence="5" key="2">
    <citation type="submission" date="2024-08" db="UniProtKB">
        <authorList>
            <consortium name="EnsemblMetazoa"/>
        </authorList>
    </citation>
    <scope>IDENTIFICATION</scope>
</reference>
<dbReference type="InterPro" id="IPR012677">
    <property type="entry name" value="Nucleotide-bd_a/b_plait_sf"/>
</dbReference>
<dbReference type="KEGG" id="dpa:109536688"/>
<dbReference type="CDD" id="cd10910">
    <property type="entry name" value="PIN_limkain_b1_N_like"/>
    <property type="match status" value="1"/>
</dbReference>
<evidence type="ECO:0000313" key="5">
    <source>
        <dbReference type="EnsemblMetazoa" id="XP_019758563.1"/>
    </source>
</evidence>
<dbReference type="Pfam" id="PF12872">
    <property type="entry name" value="OST-HTH"/>
    <property type="match status" value="4"/>
</dbReference>
<dbReference type="InterPro" id="IPR041966">
    <property type="entry name" value="LOTUS-like"/>
</dbReference>
<feature type="domain" description="HTH OST-type" evidence="4">
    <location>
        <begin position="1021"/>
        <end position="1096"/>
    </location>
</feature>
<protein>
    <recommendedName>
        <fullName evidence="4">HTH OST-type domain-containing protein</fullName>
    </recommendedName>
</protein>
<evidence type="ECO:0000256" key="2">
    <source>
        <dbReference type="ARBA" id="ARBA00022884"/>
    </source>
</evidence>
<name>A0AAR5PBX3_DENPD</name>
<dbReference type="PROSITE" id="PS51644">
    <property type="entry name" value="HTH_OST"/>
    <property type="match status" value="4"/>
</dbReference>
<feature type="compositionally biased region" description="Pro residues" evidence="3">
    <location>
        <begin position="1280"/>
        <end position="1289"/>
    </location>
</feature>
<dbReference type="Gene3D" id="3.30.70.330">
    <property type="match status" value="2"/>
</dbReference>
<dbReference type="InterPro" id="IPR021139">
    <property type="entry name" value="NYN"/>
</dbReference>
<dbReference type="Pfam" id="PF11608">
    <property type="entry name" value="RRM_MARF1"/>
    <property type="match status" value="1"/>
</dbReference>
<dbReference type="InterPro" id="IPR025605">
    <property type="entry name" value="OST-HTH/LOTUS_dom"/>
</dbReference>
<dbReference type="CTD" id="9665"/>
<dbReference type="GO" id="GO:0005777">
    <property type="term" value="C:peroxisome"/>
    <property type="evidence" value="ECO:0007669"/>
    <property type="project" value="InterPro"/>
</dbReference>
<feature type="region of interest" description="Disordered" evidence="3">
    <location>
        <begin position="51"/>
        <end position="70"/>
    </location>
</feature>
<feature type="domain" description="HTH OST-type" evidence="4">
    <location>
        <begin position="784"/>
        <end position="858"/>
    </location>
</feature>
<dbReference type="PANTHER" id="PTHR14379">
    <property type="entry name" value="LIMKAIN B LKAP"/>
    <property type="match status" value="1"/>
</dbReference>
<evidence type="ECO:0000259" key="4">
    <source>
        <dbReference type="PROSITE" id="PS51644"/>
    </source>
</evidence>
<proteinExistence type="predicted"/>
<feature type="domain" description="HTH OST-type" evidence="4">
    <location>
        <begin position="860"/>
        <end position="935"/>
    </location>
</feature>
<dbReference type="Gene3D" id="3.30.420.610">
    <property type="entry name" value="LOTUS domain-like"/>
    <property type="match status" value="4"/>
</dbReference>
<dbReference type="Pfam" id="PF19687">
    <property type="entry name" value="MARF1_LOTUS"/>
    <property type="match status" value="2"/>
</dbReference>
<keyword evidence="6" id="KW-1185">Reference proteome</keyword>
<dbReference type="CDD" id="cd08824">
    <property type="entry name" value="LOTUS"/>
    <property type="match status" value="1"/>
</dbReference>
<evidence type="ECO:0000256" key="3">
    <source>
        <dbReference type="SAM" id="MobiDB-lite"/>
    </source>
</evidence>
<dbReference type="InterPro" id="IPR024768">
    <property type="entry name" value="Marf1"/>
</dbReference>
<feature type="region of interest" description="Disordered" evidence="3">
    <location>
        <begin position="361"/>
        <end position="408"/>
    </location>
</feature>
<dbReference type="InterPro" id="IPR034189">
    <property type="entry name" value="MARF1_RRM1"/>
</dbReference>
<keyword evidence="1" id="KW-0677">Repeat</keyword>
<dbReference type="GO" id="GO:0004540">
    <property type="term" value="F:RNA nuclease activity"/>
    <property type="evidence" value="ECO:0007669"/>
    <property type="project" value="InterPro"/>
</dbReference>
<dbReference type="InterPro" id="IPR045602">
    <property type="entry name" value="MARF1_LOTUS"/>
</dbReference>
<feature type="region of interest" description="Disordered" evidence="3">
    <location>
        <begin position="1366"/>
        <end position="1397"/>
    </location>
</feature>
<accession>A0AAR5PBX3</accession>
<dbReference type="Pfam" id="PF01936">
    <property type="entry name" value="NYN"/>
    <property type="match status" value="1"/>
</dbReference>
<dbReference type="PANTHER" id="PTHR14379:SF3">
    <property type="entry name" value="MEIOSIS REGULATOR AND MRNA STABILITY FACTOR 1"/>
    <property type="match status" value="1"/>
</dbReference>
<feature type="domain" description="HTH OST-type" evidence="4">
    <location>
        <begin position="944"/>
        <end position="1018"/>
    </location>
</feature>
<dbReference type="GO" id="GO:1905762">
    <property type="term" value="F:CCR4-NOT complex binding"/>
    <property type="evidence" value="ECO:0007669"/>
    <property type="project" value="TreeGrafter"/>
</dbReference>
<dbReference type="GO" id="GO:0010468">
    <property type="term" value="P:regulation of gene expression"/>
    <property type="evidence" value="ECO:0007669"/>
    <property type="project" value="InterPro"/>
</dbReference>
<evidence type="ECO:0000313" key="6">
    <source>
        <dbReference type="Proteomes" id="UP000019118"/>
    </source>
</evidence>
<feature type="region of interest" description="Disordered" evidence="3">
    <location>
        <begin position="1271"/>
        <end position="1296"/>
    </location>
</feature>
<keyword evidence="2" id="KW-0694">RNA-binding</keyword>
<evidence type="ECO:0000256" key="1">
    <source>
        <dbReference type="ARBA" id="ARBA00022737"/>
    </source>
</evidence>
<dbReference type="Proteomes" id="UP000019118">
    <property type="component" value="Unassembled WGS sequence"/>
</dbReference>
<dbReference type="EnsemblMetazoa" id="XM_019903004.1">
    <property type="protein sequence ID" value="XP_019758563.1"/>
    <property type="gene ID" value="LOC109536688"/>
</dbReference>